<dbReference type="EMBL" id="GECU01009943">
    <property type="protein sequence ID" value="JAS97763.1"/>
    <property type="molecule type" value="Transcribed_RNA"/>
</dbReference>
<reference evidence="2" key="1">
    <citation type="submission" date="2015-11" db="EMBL/GenBank/DDBJ databases">
        <title>De novo transcriptome assembly of four potential Pierce s Disease insect vectors from Arizona vineyards.</title>
        <authorList>
            <person name="Tassone E.E."/>
        </authorList>
    </citation>
    <scope>NUCLEOTIDE SEQUENCE</scope>
</reference>
<sequence length="272" mass="29649">MIRLLIAATLAVTTTAEPYGLPYGYGPGYFHALPQSSPVIISAPSPPLPQPLPLPPVIIDQVVEAPVFVPGPPLPGPPAPPLGVRCTPCTGPDCCELCPERTCAVAEDMSLLELALNPFFYVQYVEDCQQSRYLDNVCFLFVPLLDLSSLFTFGQVITYQDGTVEQRQYQIDCVDDAFQFTAIGSGCKFKFEIIYADILCGVYVMQRCFENSCCQVDSGPIQIVSNLLPASGQCISDALEYVKNLYPCKNFIELPQENASLCTLLGATLSPR</sequence>
<feature type="signal peptide" evidence="1">
    <location>
        <begin position="1"/>
        <end position="16"/>
    </location>
</feature>
<evidence type="ECO:0000256" key="1">
    <source>
        <dbReference type="SAM" id="SignalP"/>
    </source>
</evidence>
<protein>
    <recommendedName>
        <fullName evidence="3">DUF4773 domain-containing protein</fullName>
    </recommendedName>
</protein>
<feature type="chain" id="PRO_5008585755" description="DUF4773 domain-containing protein" evidence="1">
    <location>
        <begin position="17"/>
        <end position="272"/>
    </location>
</feature>
<proteinExistence type="predicted"/>
<accession>A0A1B6JFW8</accession>
<keyword evidence="1" id="KW-0732">Signal</keyword>
<evidence type="ECO:0000313" key="2">
    <source>
        <dbReference type="EMBL" id="JAS97763.1"/>
    </source>
</evidence>
<evidence type="ECO:0008006" key="3">
    <source>
        <dbReference type="Google" id="ProtNLM"/>
    </source>
</evidence>
<gene>
    <name evidence="2" type="ORF">g.10309</name>
</gene>
<name>A0A1B6JFW8_9HEMI</name>
<dbReference type="AlphaFoldDB" id="A0A1B6JFW8"/>
<organism evidence="2">
    <name type="scientific">Homalodisca liturata</name>
    <dbReference type="NCBI Taxonomy" id="320908"/>
    <lineage>
        <taxon>Eukaryota</taxon>
        <taxon>Metazoa</taxon>
        <taxon>Ecdysozoa</taxon>
        <taxon>Arthropoda</taxon>
        <taxon>Hexapoda</taxon>
        <taxon>Insecta</taxon>
        <taxon>Pterygota</taxon>
        <taxon>Neoptera</taxon>
        <taxon>Paraneoptera</taxon>
        <taxon>Hemiptera</taxon>
        <taxon>Auchenorrhyncha</taxon>
        <taxon>Membracoidea</taxon>
        <taxon>Cicadellidae</taxon>
        <taxon>Cicadellinae</taxon>
        <taxon>Proconiini</taxon>
        <taxon>Homalodisca</taxon>
    </lineage>
</organism>